<proteinExistence type="inferred from homology"/>
<organism evidence="3 4">
    <name type="scientific">Malassezia sympodialis (strain ATCC 42132)</name>
    <name type="common">Atopic eczema-associated yeast</name>
    <dbReference type="NCBI Taxonomy" id="1230383"/>
    <lineage>
        <taxon>Eukaryota</taxon>
        <taxon>Fungi</taxon>
        <taxon>Dikarya</taxon>
        <taxon>Basidiomycota</taxon>
        <taxon>Ustilaginomycotina</taxon>
        <taxon>Malasseziomycetes</taxon>
        <taxon>Malasseziales</taxon>
        <taxon>Malasseziaceae</taxon>
        <taxon>Malassezia</taxon>
    </lineage>
</organism>
<evidence type="ECO:0000313" key="4">
    <source>
        <dbReference type="Proteomes" id="UP000186303"/>
    </source>
</evidence>
<sequence length="241" mass="27596">MAPAVYWTPTMRTRPSAPVDAKQSLEEMAPIPTPPSVRDVTPSLCLSLVEFKDMLRQFRAVDDSVTLRLNRAFAHSRDRGTSLPPSLLMQHDKSYSSSTATDLGRSTYSSVSETMCASIWLDLVDLWTRREDTIKYCMEINAQQAQQAQAAQAPINKEDLLDLDRAQARERSAPIEISRSRGESTAEFMARQLRNELMVESIVRRRSLEVFQSRCKMFQPSTQACEREWAYWHGRSRDEMK</sequence>
<dbReference type="OrthoDB" id="5593818at2759"/>
<dbReference type="Proteomes" id="UP000186303">
    <property type="component" value="Chromosome 7"/>
</dbReference>
<comment type="similarity">
    <text evidence="1">Belongs to the MIX23 family.</text>
</comment>
<feature type="compositionally biased region" description="Polar residues" evidence="2">
    <location>
        <begin position="95"/>
        <end position="104"/>
    </location>
</feature>
<dbReference type="VEuPathDB" id="FungiDB:MSYG_3933"/>
<dbReference type="OMA" id="WIGREEV"/>
<dbReference type="PANTHER" id="PTHR31905:SF2">
    <property type="entry name" value="PROTEIN MIX23"/>
    <property type="match status" value="1"/>
</dbReference>
<accession>A0A1M8AB61</accession>
<dbReference type="GO" id="GO:0005758">
    <property type="term" value="C:mitochondrial intermembrane space"/>
    <property type="evidence" value="ECO:0007669"/>
    <property type="project" value="InterPro"/>
</dbReference>
<dbReference type="PANTHER" id="PTHR31905">
    <property type="entry name" value="COILED-COIL DOMAIN-CONTAINING PROTEIN 58"/>
    <property type="match status" value="1"/>
</dbReference>
<dbReference type="STRING" id="1230383.A0A1M8AB61"/>
<evidence type="ECO:0000256" key="1">
    <source>
        <dbReference type="ARBA" id="ARBA00024204"/>
    </source>
</evidence>
<dbReference type="InterPro" id="IPR019171">
    <property type="entry name" value="MIX23"/>
</dbReference>
<dbReference type="AlphaFoldDB" id="A0A1M8AB61"/>
<evidence type="ECO:0000256" key="2">
    <source>
        <dbReference type="SAM" id="MobiDB-lite"/>
    </source>
</evidence>
<gene>
    <name evidence="3" type="ORF">MSYG_3933</name>
</gene>
<keyword evidence="4" id="KW-1185">Reference proteome</keyword>
<evidence type="ECO:0000313" key="3">
    <source>
        <dbReference type="EMBL" id="SHO79583.1"/>
    </source>
</evidence>
<name>A0A1M8AB61_MALS4</name>
<dbReference type="Pfam" id="PF09774">
    <property type="entry name" value="MIX23"/>
    <property type="match status" value="1"/>
</dbReference>
<reference evidence="4" key="1">
    <citation type="journal article" date="2017" name="Nucleic Acids Res.">
        <title>Proteogenomics produces comprehensive and highly accurate protein-coding gene annotation in a complete genome assembly of Malassezia sympodialis.</title>
        <authorList>
            <person name="Zhu Y."/>
            <person name="Engstroem P.G."/>
            <person name="Tellgren-Roth C."/>
            <person name="Baudo C.D."/>
            <person name="Kennell J.C."/>
            <person name="Sun S."/>
            <person name="Billmyre R.B."/>
            <person name="Schroeder M.S."/>
            <person name="Andersson A."/>
            <person name="Holm T."/>
            <person name="Sigurgeirsson B."/>
            <person name="Wu G."/>
            <person name="Sankaranarayanan S.R."/>
            <person name="Siddharthan R."/>
            <person name="Sanyal K."/>
            <person name="Lundeberg J."/>
            <person name="Nystedt B."/>
            <person name="Boekhout T."/>
            <person name="Dawson T.L. Jr."/>
            <person name="Heitman J."/>
            <person name="Scheynius A."/>
            <person name="Lehtioe J."/>
        </authorList>
    </citation>
    <scope>NUCLEOTIDE SEQUENCE [LARGE SCALE GENOMIC DNA]</scope>
    <source>
        <strain evidence="4">ATCC 42132</strain>
    </source>
</reference>
<protein>
    <recommendedName>
        <fullName evidence="5">Caffeine-induced death protein Cid2</fullName>
    </recommendedName>
</protein>
<feature type="region of interest" description="Disordered" evidence="2">
    <location>
        <begin position="77"/>
        <end position="104"/>
    </location>
</feature>
<dbReference type="EMBL" id="LT671827">
    <property type="protein sequence ID" value="SHO79583.1"/>
    <property type="molecule type" value="Genomic_DNA"/>
</dbReference>
<evidence type="ECO:0008006" key="5">
    <source>
        <dbReference type="Google" id="ProtNLM"/>
    </source>
</evidence>